<name>A0AAP0HW89_9MAGN</name>
<evidence type="ECO:0000313" key="3">
    <source>
        <dbReference type="Proteomes" id="UP001420932"/>
    </source>
</evidence>
<evidence type="ECO:0000256" key="1">
    <source>
        <dbReference type="SAM" id="Coils"/>
    </source>
</evidence>
<gene>
    <name evidence="2" type="ORF">Syun_025956</name>
</gene>
<keyword evidence="3" id="KW-1185">Reference proteome</keyword>
<dbReference type="AlphaFoldDB" id="A0AAP0HW89"/>
<protein>
    <submittedName>
        <fullName evidence="2">Uncharacterized protein</fullName>
    </submittedName>
</protein>
<reference evidence="2 3" key="1">
    <citation type="submission" date="2024-01" db="EMBL/GenBank/DDBJ databases">
        <title>Genome assemblies of Stephania.</title>
        <authorList>
            <person name="Yang L."/>
        </authorList>
    </citation>
    <scope>NUCLEOTIDE SEQUENCE [LARGE SCALE GENOMIC DNA]</scope>
    <source>
        <strain evidence="2">YNDBR</strain>
        <tissue evidence="2">Leaf</tissue>
    </source>
</reference>
<feature type="coiled-coil region" evidence="1">
    <location>
        <begin position="72"/>
        <end position="116"/>
    </location>
</feature>
<proteinExistence type="predicted"/>
<dbReference type="EMBL" id="JBBNAF010000011">
    <property type="protein sequence ID" value="KAK9098911.1"/>
    <property type="molecule type" value="Genomic_DNA"/>
</dbReference>
<evidence type="ECO:0000313" key="2">
    <source>
        <dbReference type="EMBL" id="KAK9098911.1"/>
    </source>
</evidence>
<dbReference type="Proteomes" id="UP001420932">
    <property type="component" value="Unassembled WGS sequence"/>
</dbReference>
<keyword evidence="1" id="KW-0175">Coiled coil</keyword>
<comment type="caution">
    <text evidence="2">The sequence shown here is derived from an EMBL/GenBank/DDBJ whole genome shotgun (WGS) entry which is preliminary data.</text>
</comment>
<organism evidence="2 3">
    <name type="scientific">Stephania yunnanensis</name>
    <dbReference type="NCBI Taxonomy" id="152371"/>
    <lineage>
        <taxon>Eukaryota</taxon>
        <taxon>Viridiplantae</taxon>
        <taxon>Streptophyta</taxon>
        <taxon>Embryophyta</taxon>
        <taxon>Tracheophyta</taxon>
        <taxon>Spermatophyta</taxon>
        <taxon>Magnoliopsida</taxon>
        <taxon>Ranunculales</taxon>
        <taxon>Menispermaceae</taxon>
        <taxon>Menispermoideae</taxon>
        <taxon>Cissampelideae</taxon>
        <taxon>Stephania</taxon>
    </lineage>
</organism>
<sequence>MGLGYLDVGKIIYKLIRSAITIEKNDGLPFLLMITTFYRVDQMNMAELEIDVLPEMTISDEVIERYERVNDYKDAEEERESAEIARQETKQRRKIKSNTRRILEEVSEARNDLNAEQPARDYERLYIEESELAFYGCNSTQSNGHSA</sequence>
<accession>A0AAP0HW89</accession>